<evidence type="ECO:0000313" key="2">
    <source>
        <dbReference type="EMBL" id="KNY25947.1"/>
    </source>
</evidence>
<evidence type="ECO:0008006" key="4">
    <source>
        <dbReference type="Google" id="ProtNLM"/>
    </source>
</evidence>
<dbReference type="EMBL" id="LGTC01000001">
    <property type="protein sequence ID" value="KNY25947.1"/>
    <property type="molecule type" value="Genomic_DNA"/>
</dbReference>
<comment type="caution">
    <text evidence="2">The sequence shown here is derived from an EMBL/GenBank/DDBJ whole genome shotgun (WGS) entry which is preliminary data.</text>
</comment>
<feature type="region of interest" description="Disordered" evidence="1">
    <location>
        <begin position="56"/>
        <end position="76"/>
    </location>
</feature>
<organism evidence="2 3">
    <name type="scientific">Pseudobacteroides cellulosolvens ATCC 35603 = DSM 2933</name>
    <dbReference type="NCBI Taxonomy" id="398512"/>
    <lineage>
        <taxon>Bacteria</taxon>
        <taxon>Bacillati</taxon>
        <taxon>Bacillota</taxon>
        <taxon>Clostridia</taxon>
        <taxon>Eubacteriales</taxon>
        <taxon>Oscillospiraceae</taxon>
        <taxon>Pseudobacteroides</taxon>
    </lineage>
</organism>
<dbReference type="OrthoDB" id="1911032at2"/>
<accession>A0A0L6JKN9</accession>
<dbReference type="InterPro" id="IPR024997">
    <property type="entry name" value="DUF3892"/>
</dbReference>
<dbReference type="Proteomes" id="UP000036923">
    <property type="component" value="Unassembled WGS sequence"/>
</dbReference>
<keyword evidence="3" id="KW-1185">Reference proteome</keyword>
<evidence type="ECO:0000313" key="3">
    <source>
        <dbReference type="Proteomes" id="UP000036923"/>
    </source>
</evidence>
<dbReference type="STRING" id="398512.Bccel_1207"/>
<sequence length="76" mass="8445">MSDQTKIVKVKKDHSGDITDVMMENGNVYSINEAIMMAKDNLIEGVNVGVSKSGREYIRSNPNGTEKDNLDNLPQF</sequence>
<dbReference type="RefSeq" id="WP_036944201.1">
    <property type="nucleotide sequence ID" value="NZ_JQKC01000026.1"/>
</dbReference>
<dbReference type="AlphaFoldDB" id="A0A0L6JKN9"/>
<protein>
    <recommendedName>
        <fullName evidence="4">DUF3892 domain-containing protein</fullName>
    </recommendedName>
</protein>
<gene>
    <name evidence="2" type="ORF">Bccel_1207</name>
</gene>
<dbReference type="eggNOG" id="ENOG503301W">
    <property type="taxonomic scope" value="Bacteria"/>
</dbReference>
<reference evidence="3" key="1">
    <citation type="submission" date="2015-07" db="EMBL/GenBank/DDBJ databases">
        <title>Near-Complete Genome Sequence of the Cellulolytic Bacterium Bacteroides (Pseudobacteroides) cellulosolvens ATCC 35603.</title>
        <authorList>
            <person name="Dassa B."/>
            <person name="Utturkar S.M."/>
            <person name="Klingeman D.M."/>
            <person name="Hurt R.A."/>
            <person name="Keller M."/>
            <person name="Xu J."/>
            <person name="Reddy Y.H.K."/>
            <person name="Borovok I."/>
            <person name="Grinberg I.R."/>
            <person name="Lamed R."/>
            <person name="Zhivin O."/>
            <person name="Bayer E.A."/>
            <person name="Brown S.D."/>
        </authorList>
    </citation>
    <scope>NUCLEOTIDE SEQUENCE [LARGE SCALE GENOMIC DNA]</scope>
    <source>
        <strain evidence="3">DSM 2933</strain>
    </source>
</reference>
<name>A0A0L6JKN9_9FIRM</name>
<evidence type="ECO:0000256" key="1">
    <source>
        <dbReference type="SAM" id="MobiDB-lite"/>
    </source>
</evidence>
<proteinExistence type="predicted"/>
<dbReference type="Pfam" id="PF13031">
    <property type="entry name" value="DUF3892"/>
    <property type="match status" value="1"/>
</dbReference>